<evidence type="ECO:0000313" key="2">
    <source>
        <dbReference type="EMBL" id="TQJ08875.1"/>
    </source>
</evidence>
<comment type="caution">
    <text evidence="2">The sequence shown here is derived from an EMBL/GenBank/DDBJ whole genome shotgun (WGS) entry which is preliminary data.</text>
</comment>
<dbReference type="InterPro" id="IPR001279">
    <property type="entry name" value="Metallo-B-lactamas"/>
</dbReference>
<evidence type="ECO:0000259" key="1">
    <source>
        <dbReference type="SMART" id="SM00849"/>
    </source>
</evidence>
<dbReference type="Gene3D" id="3.60.15.10">
    <property type="entry name" value="Ribonuclease Z/Hydroxyacylglutathione hydrolase-like"/>
    <property type="match status" value="1"/>
</dbReference>
<keyword evidence="2" id="KW-0378">Hydrolase</keyword>
<dbReference type="RefSeq" id="WP_211356001.1">
    <property type="nucleotide sequence ID" value="NZ_BAAAPR010000005.1"/>
</dbReference>
<name>A0A542E0L2_9MICO</name>
<dbReference type="AlphaFoldDB" id="A0A542E0L2"/>
<dbReference type="InterPro" id="IPR051453">
    <property type="entry name" value="MBL_Glyoxalase_II"/>
</dbReference>
<dbReference type="CDD" id="cd06262">
    <property type="entry name" value="metallo-hydrolase-like_MBL-fold"/>
    <property type="match status" value="1"/>
</dbReference>
<feature type="domain" description="Metallo-beta-lactamase" evidence="1">
    <location>
        <begin position="39"/>
        <end position="202"/>
    </location>
</feature>
<dbReference type="PANTHER" id="PTHR46233">
    <property type="entry name" value="HYDROXYACYLGLUTATHIONE HYDROLASE GLOC"/>
    <property type="match status" value="1"/>
</dbReference>
<evidence type="ECO:0000313" key="3">
    <source>
        <dbReference type="Proteomes" id="UP000317893"/>
    </source>
</evidence>
<dbReference type="SUPFAM" id="SSF56281">
    <property type="entry name" value="Metallo-hydrolase/oxidoreductase"/>
    <property type="match status" value="1"/>
</dbReference>
<gene>
    <name evidence="2" type="ORF">FB458_1973</name>
</gene>
<protein>
    <submittedName>
        <fullName evidence="2">Hydroxyacylglutathione hydrolase</fullName>
    </submittedName>
</protein>
<reference evidence="2 3" key="1">
    <citation type="submission" date="2019-06" db="EMBL/GenBank/DDBJ databases">
        <title>Sequencing the genomes of 1000 actinobacteria strains.</title>
        <authorList>
            <person name="Klenk H.-P."/>
        </authorList>
    </citation>
    <scope>NUCLEOTIDE SEQUENCE [LARGE SCALE GENOMIC DNA]</scope>
    <source>
        <strain evidence="2 3">DSM 18607</strain>
    </source>
</reference>
<dbReference type="EMBL" id="VFMN01000001">
    <property type="protein sequence ID" value="TQJ08875.1"/>
    <property type="molecule type" value="Genomic_DNA"/>
</dbReference>
<dbReference type="SMART" id="SM00849">
    <property type="entry name" value="Lactamase_B"/>
    <property type="match status" value="1"/>
</dbReference>
<sequence length="223" mass="23161">MTDPSQAAAGLGRSAGGVRVEHAVTAGTFSLDGGTWDVENNVWVIGDDEECVVVDAPHDAGPILELVGSRTVKAILLTHAHDDHVTVARDLVTATGATAYLHPDDGAVWQLSQDGDPGGDLHDGDLVGVGDVELQVLHTPGHSPGACCFHVPELGVVLTGDTLFAGGPGATGRSFSDFPTIVDSIRRRLLTLPPQTVVLTGHGDATTVGDEAPHVQEWLDRGH</sequence>
<keyword evidence="3" id="KW-1185">Reference proteome</keyword>
<organism evidence="2 3">
    <name type="scientific">Lapillicoccus jejuensis</name>
    <dbReference type="NCBI Taxonomy" id="402171"/>
    <lineage>
        <taxon>Bacteria</taxon>
        <taxon>Bacillati</taxon>
        <taxon>Actinomycetota</taxon>
        <taxon>Actinomycetes</taxon>
        <taxon>Micrococcales</taxon>
        <taxon>Intrasporangiaceae</taxon>
        <taxon>Lapillicoccus</taxon>
    </lineage>
</organism>
<dbReference type="Pfam" id="PF00753">
    <property type="entry name" value="Lactamase_B"/>
    <property type="match status" value="1"/>
</dbReference>
<proteinExistence type="predicted"/>
<dbReference type="GO" id="GO:0016787">
    <property type="term" value="F:hydrolase activity"/>
    <property type="evidence" value="ECO:0007669"/>
    <property type="project" value="UniProtKB-KW"/>
</dbReference>
<dbReference type="PANTHER" id="PTHR46233:SF4">
    <property type="entry name" value="METALLO-BETA-LACTAMASE DOMAIN-CONTAINING PROTEIN"/>
    <property type="match status" value="1"/>
</dbReference>
<dbReference type="InterPro" id="IPR036866">
    <property type="entry name" value="RibonucZ/Hydroxyglut_hydro"/>
</dbReference>
<accession>A0A542E0L2</accession>
<dbReference type="Proteomes" id="UP000317893">
    <property type="component" value="Unassembled WGS sequence"/>
</dbReference>